<dbReference type="EMBL" id="CP021108">
    <property type="protein sequence ID" value="ARP84491.1"/>
    <property type="molecule type" value="Genomic_DNA"/>
</dbReference>
<dbReference type="PANTHER" id="PTHR30419:SF8">
    <property type="entry name" value="NITROGEN ASSIMILATION TRANSCRIPTIONAL ACTIVATOR-RELATED"/>
    <property type="match status" value="1"/>
</dbReference>
<dbReference type="InterPro" id="IPR050950">
    <property type="entry name" value="HTH-type_LysR_regulators"/>
</dbReference>
<dbReference type="Proteomes" id="UP000194151">
    <property type="component" value="Chromosome"/>
</dbReference>
<dbReference type="SUPFAM" id="SSF53850">
    <property type="entry name" value="Periplasmic binding protein-like II"/>
    <property type="match status" value="1"/>
</dbReference>
<comment type="similarity">
    <text evidence="1">Belongs to the LysR transcriptional regulatory family.</text>
</comment>
<dbReference type="KEGG" id="bgv:CAL12_11270"/>
<evidence type="ECO:0000256" key="5">
    <source>
        <dbReference type="SAM" id="MobiDB-lite"/>
    </source>
</evidence>
<organism evidence="7 8">
    <name type="scientific">Bordetella genomosp. 8</name>
    <dbReference type="NCBI Taxonomy" id="1416806"/>
    <lineage>
        <taxon>Bacteria</taxon>
        <taxon>Pseudomonadati</taxon>
        <taxon>Pseudomonadota</taxon>
        <taxon>Betaproteobacteria</taxon>
        <taxon>Burkholderiales</taxon>
        <taxon>Alcaligenaceae</taxon>
        <taxon>Bordetella</taxon>
    </lineage>
</organism>
<name>A0A1W6YTZ5_9BORD</name>
<dbReference type="PRINTS" id="PR00039">
    <property type="entry name" value="HTHLYSR"/>
</dbReference>
<evidence type="ECO:0000313" key="7">
    <source>
        <dbReference type="EMBL" id="ARP84491.1"/>
    </source>
</evidence>
<accession>A0A1W6YTZ5</accession>
<proteinExistence type="inferred from homology"/>
<dbReference type="OrthoDB" id="8675247at2"/>
<keyword evidence="3" id="KW-0238">DNA-binding</keyword>
<reference evidence="7 8" key="1">
    <citation type="submission" date="2017-05" db="EMBL/GenBank/DDBJ databases">
        <title>Complete and WGS of Bordetella genogroups.</title>
        <authorList>
            <person name="Spilker T."/>
            <person name="LiPuma J."/>
        </authorList>
    </citation>
    <scope>NUCLEOTIDE SEQUENCE [LARGE SCALE GENOMIC DNA]</scope>
    <source>
        <strain evidence="7 8">AU19157</strain>
    </source>
</reference>
<dbReference type="Gene3D" id="1.10.10.10">
    <property type="entry name" value="Winged helix-like DNA-binding domain superfamily/Winged helix DNA-binding domain"/>
    <property type="match status" value="1"/>
</dbReference>
<dbReference type="Gene3D" id="3.40.190.10">
    <property type="entry name" value="Periplasmic binding protein-like II"/>
    <property type="match status" value="2"/>
</dbReference>
<dbReference type="GO" id="GO:0003677">
    <property type="term" value="F:DNA binding"/>
    <property type="evidence" value="ECO:0007669"/>
    <property type="project" value="UniProtKB-KW"/>
</dbReference>
<sequence length="334" mass="36776">MLRNISLRHLRCFVAVADAGSFTVAASRLFLTQSSLTATIQQFEETIGVKLFDRSTRRVAMTNEAVRFKVEAEKILSHFDGALSDLQAFSQGRQGHIRIAAAASVIEHFLADAAHAFKQEYPDTTISLRDAGAELVETMVAGGDLDFAVTSRHRGHDDLVYTPLLEDRYGVVCDARHRYGASRKPLRWSDLDPADYVSFSSDTGIGAFLRENVQRQDMFSGVRDEISSTTSLHAVLRLGASYAIIPALAAGMGQFAPFVFREVIGPRLSREICLISRKLRALSPSSTRLLEFMRRAIDERPLPPGVSALPGKAQREKPAPAKGQRRRSSMATPA</sequence>
<evidence type="ECO:0000256" key="4">
    <source>
        <dbReference type="ARBA" id="ARBA00023163"/>
    </source>
</evidence>
<dbReference type="GO" id="GO:0005829">
    <property type="term" value="C:cytosol"/>
    <property type="evidence" value="ECO:0007669"/>
    <property type="project" value="TreeGrafter"/>
</dbReference>
<dbReference type="InterPro" id="IPR005119">
    <property type="entry name" value="LysR_subst-bd"/>
</dbReference>
<evidence type="ECO:0000313" key="8">
    <source>
        <dbReference type="Proteomes" id="UP000194151"/>
    </source>
</evidence>
<gene>
    <name evidence="7" type="ORF">CAL12_11270</name>
</gene>
<feature type="region of interest" description="Disordered" evidence="5">
    <location>
        <begin position="300"/>
        <end position="334"/>
    </location>
</feature>
<dbReference type="STRING" id="1416806.CAL12_11270"/>
<dbReference type="InterPro" id="IPR036388">
    <property type="entry name" value="WH-like_DNA-bd_sf"/>
</dbReference>
<dbReference type="InterPro" id="IPR000847">
    <property type="entry name" value="LysR_HTH_N"/>
</dbReference>
<keyword evidence="4" id="KW-0804">Transcription</keyword>
<dbReference type="Pfam" id="PF03466">
    <property type="entry name" value="LysR_substrate"/>
    <property type="match status" value="1"/>
</dbReference>
<evidence type="ECO:0000256" key="2">
    <source>
        <dbReference type="ARBA" id="ARBA00023015"/>
    </source>
</evidence>
<dbReference type="PROSITE" id="PS50931">
    <property type="entry name" value="HTH_LYSR"/>
    <property type="match status" value="1"/>
</dbReference>
<evidence type="ECO:0000259" key="6">
    <source>
        <dbReference type="PROSITE" id="PS50931"/>
    </source>
</evidence>
<dbReference type="PANTHER" id="PTHR30419">
    <property type="entry name" value="HTH-TYPE TRANSCRIPTIONAL REGULATOR YBHD"/>
    <property type="match status" value="1"/>
</dbReference>
<protein>
    <submittedName>
        <fullName evidence="7">LysR family transcriptional regulator</fullName>
    </submittedName>
</protein>
<evidence type="ECO:0000256" key="3">
    <source>
        <dbReference type="ARBA" id="ARBA00023125"/>
    </source>
</evidence>
<dbReference type="SUPFAM" id="SSF46785">
    <property type="entry name" value="Winged helix' DNA-binding domain"/>
    <property type="match status" value="1"/>
</dbReference>
<dbReference type="Pfam" id="PF00126">
    <property type="entry name" value="HTH_1"/>
    <property type="match status" value="1"/>
</dbReference>
<keyword evidence="2" id="KW-0805">Transcription regulation</keyword>
<dbReference type="GO" id="GO:0003700">
    <property type="term" value="F:DNA-binding transcription factor activity"/>
    <property type="evidence" value="ECO:0007669"/>
    <property type="project" value="InterPro"/>
</dbReference>
<dbReference type="AlphaFoldDB" id="A0A1W6YTZ5"/>
<feature type="domain" description="HTH lysR-type" evidence="6">
    <location>
        <begin position="5"/>
        <end position="62"/>
    </location>
</feature>
<dbReference type="FunFam" id="1.10.10.10:FF:000001">
    <property type="entry name" value="LysR family transcriptional regulator"/>
    <property type="match status" value="1"/>
</dbReference>
<evidence type="ECO:0000256" key="1">
    <source>
        <dbReference type="ARBA" id="ARBA00009437"/>
    </source>
</evidence>
<dbReference type="InterPro" id="IPR036390">
    <property type="entry name" value="WH_DNA-bd_sf"/>
</dbReference>
<keyword evidence="8" id="KW-1185">Reference proteome</keyword>